<reference evidence="1" key="2">
    <citation type="submission" date="2021-05" db="EMBL/GenBank/DDBJ databases">
        <title>Protein family content uncovers lineage relationships and bacterial pathway maintenance mechanisms in DPANN archaea.</title>
        <authorList>
            <person name="Castelle C.J."/>
            <person name="Meheust R."/>
            <person name="Jaffe A.L."/>
            <person name="Seitz K."/>
            <person name="Gong X."/>
            <person name="Baker B.J."/>
            <person name="Banfield J.F."/>
        </authorList>
    </citation>
    <scope>NUCLEOTIDE SEQUENCE</scope>
    <source>
        <strain evidence="1">RIFCSPLOWO2_01_FULL_AR10_48_17</strain>
    </source>
</reference>
<evidence type="ECO:0000313" key="2">
    <source>
        <dbReference type="Proteomes" id="UP000675968"/>
    </source>
</evidence>
<gene>
    <name evidence="1" type="ORF">J4215_01500</name>
</gene>
<organism evidence="1 2">
    <name type="scientific">Candidatus Iainarchaeum sp</name>
    <dbReference type="NCBI Taxonomy" id="3101447"/>
    <lineage>
        <taxon>Archaea</taxon>
        <taxon>Candidatus Iainarchaeota</taxon>
        <taxon>Candidatus Iainarchaeia</taxon>
        <taxon>Candidatus Iainarchaeales</taxon>
        <taxon>Candidatus Iainarchaeaceae</taxon>
        <taxon>Candidatus Iainarchaeum</taxon>
    </lineage>
</organism>
<accession>A0A8T4L900</accession>
<reference evidence="1" key="1">
    <citation type="submission" date="2021-03" db="EMBL/GenBank/DDBJ databases">
        <authorList>
            <person name="Jaffe A."/>
        </authorList>
    </citation>
    <scope>NUCLEOTIDE SEQUENCE</scope>
    <source>
        <strain evidence="1">RIFCSPLOWO2_01_FULL_AR10_48_17</strain>
    </source>
</reference>
<dbReference type="AlphaFoldDB" id="A0A8T4L900"/>
<proteinExistence type="predicted"/>
<protein>
    <submittedName>
        <fullName evidence="1">Uncharacterized protein</fullName>
    </submittedName>
</protein>
<sequence>MTYIELDQILLDLSRRLEKEKSLRRRILLESAMTNLKEFDRLTREN</sequence>
<name>A0A8T4L900_9ARCH</name>
<dbReference type="EMBL" id="JAGVWC010000008">
    <property type="protein sequence ID" value="MBS3061240.1"/>
    <property type="molecule type" value="Genomic_DNA"/>
</dbReference>
<dbReference type="Proteomes" id="UP000675968">
    <property type="component" value="Unassembled WGS sequence"/>
</dbReference>
<evidence type="ECO:0000313" key="1">
    <source>
        <dbReference type="EMBL" id="MBS3061240.1"/>
    </source>
</evidence>
<comment type="caution">
    <text evidence="1">The sequence shown here is derived from an EMBL/GenBank/DDBJ whole genome shotgun (WGS) entry which is preliminary data.</text>
</comment>